<evidence type="ECO:0000256" key="1">
    <source>
        <dbReference type="ARBA" id="ARBA00005854"/>
    </source>
</evidence>
<proteinExistence type="inferred from homology"/>
<dbReference type="Pfam" id="PF02826">
    <property type="entry name" value="2-Hacid_dh_C"/>
    <property type="match status" value="1"/>
</dbReference>
<protein>
    <submittedName>
        <fullName evidence="8">D-3-phosphoglycerate dehydrogenase</fullName>
        <ecNumber evidence="8">1.1.1.95</ecNumber>
    </submittedName>
</protein>
<evidence type="ECO:0000313" key="8">
    <source>
        <dbReference type="EMBL" id="MBP2025941.1"/>
    </source>
</evidence>
<dbReference type="Pfam" id="PF00389">
    <property type="entry name" value="2-Hacid_dh"/>
    <property type="match status" value="1"/>
</dbReference>
<keyword evidence="3 5" id="KW-0560">Oxidoreductase</keyword>
<evidence type="ECO:0000259" key="7">
    <source>
        <dbReference type="Pfam" id="PF02826"/>
    </source>
</evidence>
<comment type="caution">
    <text evidence="8">The sequence shown here is derived from an EMBL/GenBank/DDBJ whole genome shotgun (WGS) entry which is preliminary data.</text>
</comment>
<evidence type="ECO:0000256" key="4">
    <source>
        <dbReference type="ARBA" id="ARBA00023027"/>
    </source>
</evidence>
<dbReference type="PROSITE" id="PS00065">
    <property type="entry name" value="D_2_HYDROXYACID_DH_1"/>
    <property type="match status" value="1"/>
</dbReference>
<keyword evidence="9" id="KW-1185">Reference proteome</keyword>
<evidence type="ECO:0000256" key="2">
    <source>
        <dbReference type="ARBA" id="ARBA00022605"/>
    </source>
</evidence>
<dbReference type="RefSeq" id="WP_210061688.1">
    <property type="nucleotide sequence ID" value="NZ_JAGGLJ010000016.1"/>
</dbReference>
<feature type="domain" description="D-isomer specific 2-hydroxyacid dehydrogenase NAD-binding" evidence="7">
    <location>
        <begin position="108"/>
        <end position="290"/>
    </location>
</feature>
<dbReference type="CDD" id="cd05303">
    <property type="entry name" value="PGDH_2"/>
    <property type="match status" value="1"/>
</dbReference>
<evidence type="ECO:0000259" key="6">
    <source>
        <dbReference type="Pfam" id="PF00389"/>
    </source>
</evidence>
<evidence type="ECO:0000256" key="5">
    <source>
        <dbReference type="RuleBase" id="RU003719"/>
    </source>
</evidence>
<dbReference type="EC" id="1.1.1.95" evidence="8"/>
<comment type="similarity">
    <text evidence="1 5">Belongs to the D-isomer specific 2-hydroxyacid dehydrogenase family.</text>
</comment>
<dbReference type="InterPro" id="IPR006139">
    <property type="entry name" value="D-isomer_2_OHA_DH_cat_dom"/>
</dbReference>
<keyword evidence="4" id="KW-0520">NAD</keyword>
<dbReference type="InterPro" id="IPR050857">
    <property type="entry name" value="D-2-hydroxyacid_DH"/>
</dbReference>
<evidence type="ECO:0000313" key="9">
    <source>
        <dbReference type="Proteomes" id="UP001519306"/>
    </source>
</evidence>
<feature type="domain" description="D-isomer specific 2-hydroxyacid dehydrogenase catalytic" evidence="6">
    <location>
        <begin position="4"/>
        <end position="312"/>
    </location>
</feature>
<dbReference type="Proteomes" id="UP001519306">
    <property type="component" value="Unassembled WGS sequence"/>
</dbReference>
<dbReference type="GO" id="GO:0004617">
    <property type="term" value="F:phosphoglycerate dehydrogenase activity"/>
    <property type="evidence" value="ECO:0007669"/>
    <property type="project" value="UniProtKB-EC"/>
</dbReference>
<gene>
    <name evidence="8" type="ORF">J2Z71_001493</name>
</gene>
<name>A0ABS4KFA9_9FIRM</name>
<dbReference type="PANTHER" id="PTHR42789:SF1">
    <property type="entry name" value="D-ISOMER SPECIFIC 2-HYDROXYACID DEHYDROGENASE FAMILY PROTEIN (AFU_ORTHOLOGUE AFUA_6G10090)"/>
    <property type="match status" value="1"/>
</dbReference>
<dbReference type="PROSITE" id="PS00670">
    <property type="entry name" value="D_2_HYDROXYACID_DH_2"/>
    <property type="match status" value="1"/>
</dbReference>
<dbReference type="Gene3D" id="3.40.50.720">
    <property type="entry name" value="NAD(P)-binding Rossmann-like Domain"/>
    <property type="match status" value="2"/>
</dbReference>
<dbReference type="PANTHER" id="PTHR42789">
    <property type="entry name" value="D-ISOMER SPECIFIC 2-HYDROXYACID DEHYDROGENASE FAMILY PROTEIN (AFU_ORTHOLOGUE AFUA_6G10090)"/>
    <property type="match status" value="1"/>
</dbReference>
<evidence type="ECO:0000256" key="3">
    <source>
        <dbReference type="ARBA" id="ARBA00023002"/>
    </source>
</evidence>
<dbReference type="SUPFAM" id="SSF51735">
    <property type="entry name" value="NAD(P)-binding Rossmann-fold domains"/>
    <property type="match status" value="1"/>
</dbReference>
<dbReference type="InterPro" id="IPR029752">
    <property type="entry name" value="D-isomer_DH_CS1"/>
</dbReference>
<organism evidence="8 9">
    <name type="scientific">Peptoniphilus stercorisuis</name>
    <dbReference type="NCBI Taxonomy" id="1436965"/>
    <lineage>
        <taxon>Bacteria</taxon>
        <taxon>Bacillati</taxon>
        <taxon>Bacillota</taxon>
        <taxon>Tissierellia</taxon>
        <taxon>Tissierellales</taxon>
        <taxon>Peptoniphilaceae</taxon>
        <taxon>Peptoniphilus</taxon>
    </lineage>
</organism>
<dbReference type="EMBL" id="JAGGLJ010000016">
    <property type="protein sequence ID" value="MBP2025941.1"/>
    <property type="molecule type" value="Genomic_DNA"/>
</dbReference>
<dbReference type="SUPFAM" id="SSF52283">
    <property type="entry name" value="Formate/glycerate dehydrogenase catalytic domain-like"/>
    <property type="match status" value="1"/>
</dbReference>
<sequence length="314" mass="35036">MKALIIDQVSSIIKEELTSLGFEVDFTMLPTSEKLKEIIEPYDLLVMRVDPFIDKEVIDAAKNLKAILVGAVGTNHIDLNYCKEKNIEVRNSPGMNANAVAELVICKALDMYRNSVQANNEVKYDKVWNKYRWIGRELRNKTLGIIGFGAIGRRVAEIANVFHMDIIAYDPFIKAEDNKIEYVKIVSLDDIVKNSDIITLHVPLTPDTKDMLSFDEMENMKDGAIIINAARGGTVNEEALYKYIKNGKLGGANLDTLADELGTGGLDTQDVKIDSPLFELDRVYISPHIGGSTIDAQDDIGRLVIENVKDIFKL</sequence>
<dbReference type="InterPro" id="IPR029753">
    <property type="entry name" value="D-isomer_DH_CS"/>
</dbReference>
<keyword evidence="2" id="KW-0028">Amino-acid biosynthesis</keyword>
<dbReference type="InterPro" id="IPR006140">
    <property type="entry name" value="D-isomer_DH_NAD-bd"/>
</dbReference>
<accession>A0ABS4KFA9</accession>
<dbReference type="InterPro" id="IPR036291">
    <property type="entry name" value="NAD(P)-bd_dom_sf"/>
</dbReference>
<reference evidence="8 9" key="1">
    <citation type="submission" date="2021-03" db="EMBL/GenBank/DDBJ databases">
        <title>Genomic Encyclopedia of Type Strains, Phase IV (KMG-IV): sequencing the most valuable type-strain genomes for metagenomic binning, comparative biology and taxonomic classification.</title>
        <authorList>
            <person name="Goeker M."/>
        </authorList>
    </citation>
    <scope>NUCLEOTIDE SEQUENCE [LARGE SCALE GENOMIC DNA]</scope>
    <source>
        <strain evidence="8 9">DSM 27563</strain>
    </source>
</reference>